<feature type="transmembrane region" description="Helical" evidence="1">
    <location>
        <begin position="272"/>
        <end position="293"/>
    </location>
</feature>
<dbReference type="Pfam" id="PF02517">
    <property type="entry name" value="Rce1-like"/>
    <property type="match status" value="1"/>
</dbReference>
<accession>A0A934UVR0</accession>
<feature type="transmembrane region" description="Helical" evidence="1">
    <location>
        <begin position="142"/>
        <end position="164"/>
    </location>
</feature>
<evidence type="ECO:0000313" key="3">
    <source>
        <dbReference type="EMBL" id="MBK0419751.1"/>
    </source>
</evidence>
<keyword evidence="3" id="KW-0482">Metalloprotease</keyword>
<name>A0A934UVR0_9MICO</name>
<feature type="transmembrane region" description="Helical" evidence="1">
    <location>
        <begin position="176"/>
        <end position="195"/>
    </location>
</feature>
<dbReference type="GO" id="GO:0008237">
    <property type="term" value="F:metallopeptidase activity"/>
    <property type="evidence" value="ECO:0007669"/>
    <property type="project" value="UniProtKB-KW"/>
</dbReference>
<feature type="transmembrane region" description="Helical" evidence="1">
    <location>
        <begin position="21"/>
        <end position="41"/>
    </location>
</feature>
<dbReference type="RefSeq" id="WP_200115880.1">
    <property type="nucleotide sequence ID" value="NZ_JAEHOH010000015.1"/>
</dbReference>
<dbReference type="AlphaFoldDB" id="A0A934UVR0"/>
<feature type="domain" description="CAAX prenyl protease 2/Lysostaphin resistance protein A-like" evidence="2">
    <location>
        <begin position="153"/>
        <end position="251"/>
    </location>
</feature>
<keyword evidence="1" id="KW-0812">Transmembrane</keyword>
<feature type="transmembrane region" description="Helical" evidence="1">
    <location>
        <begin position="47"/>
        <end position="73"/>
    </location>
</feature>
<dbReference type="InterPro" id="IPR042150">
    <property type="entry name" value="MmRce1-like"/>
</dbReference>
<protein>
    <submittedName>
        <fullName evidence="3">CPBP family intramembrane metalloprotease</fullName>
    </submittedName>
</protein>
<evidence type="ECO:0000256" key="1">
    <source>
        <dbReference type="SAM" id="Phobius"/>
    </source>
</evidence>
<sequence>MDTGSLPSQNPLPTRVPWAAVTVYAALACALAWLAVLPLWLGDGLESPLFLLLLPVMMYTPAIAALFVVFVMVRPTRRARYLGLVPFRPVGRKIALFLLWPAFWLVTGFGAFLLAVWFGWTTPDWSLSAISSMLPPGASTEVYLGISFAALPLNTIIATLAAFGEELGWRGFLTTALAPLGFWPTALITGVLWGVWHAPIIMLGYNYLRPDWTGVAWMCGFTLFVGVLLQWSRYWTGNVWPAAVGHGALNAATPLTLLWITPDADPAVATALGVPGWIAMGIAILLLFTAGVLGRRGARLTAGPEARRS</sequence>
<feature type="transmembrane region" description="Helical" evidence="1">
    <location>
        <begin position="94"/>
        <end position="118"/>
    </location>
</feature>
<dbReference type="PANTHER" id="PTHR35797">
    <property type="entry name" value="PROTEASE-RELATED"/>
    <property type="match status" value="1"/>
</dbReference>
<dbReference type="EMBL" id="JAEHOH010000015">
    <property type="protein sequence ID" value="MBK0419751.1"/>
    <property type="molecule type" value="Genomic_DNA"/>
</dbReference>
<evidence type="ECO:0000313" key="4">
    <source>
        <dbReference type="Proteomes" id="UP000608530"/>
    </source>
</evidence>
<feature type="transmembrane region" description="Helical" evidence="1">
    <location>
        <begin position="215"/>
        <end position="232"/>
    </location>
</feature>
<dbReference type="GO" id="GO:0080120">
    <property type="term" value="P:CAAX-box protein maturation"/>
    <property type="evidence" value="ECO:0007669"/>
    <property type="project" value="UniProtKB-ARBA"/>
</dbReference>
<reference evidence="3" key="1">
    <citation type="submission" date="2020-12" db="EMBL/GenBank/DDBJ databases">
        <title>Leucobacter sp. CAS1, isolated from Chromium sludge.</title>
        <authorList>
            <person name="Xu Z."/>
        </authorList>
    </citation>
    <scope>NUCLEOTIDE SEQUENCE</scope>
    <source>
        <strain evidence="3">CSA1</strain>
    </source>
</reference>
<feature type="transmembrane region" description="Helical" evidence="1">
    <location>
        <begin position="239"/>
        <end position="260"/>
    </location>
</feature>
<keyword evidence="1" id="KW-0472">Membrane</keyword>
<organism evidence="3 4">
    <name type="scientific">Leucobacter chromiisoli</name>
    <dbReference type="NCBI Taxonomy" id="2796471"/>
    <lineage>
        <taxon>Bacteria</taxon>
        <taxon>Bacillati</taxon>
        <taxon>Actinomycetota</taxon>
        <taxon>Actinomycetes</taxon>
        <taxon>Micrococcales</taxon>
        <taxon>Microbacteriaceae</taxon>
        <taxon>Leucobacter</taxon>
    </lineage>
</organism>
<keyword evidence="3" id="KW-0378">Hydrolase</keyword>
<comment type="caution">
    <text evidence="3">The sequence shown here is derived from an EMBL/GenBank/DDBJ whole genome shotgun (WGS) entry which is preliminary data.</text>
</comment>
<keyword evidence="3" id="KW-0645">Protease</keyword>
<evidence type="ECO:0000259" key="2">
    <source>
        <dbReference type="Pfam" id="PF02517"/>
    </source>
</evidence>
<gene>
    <name evidence="3" type="ORF">JD276_11970</name>
</gene>
<keyword evidence="4" id="KW-1185">Reference proteome</keyword>
<dbReference type="Proteomes" id="UP000608530">
    <property type="component" value="Unassembled WGS sequence"/>
</dbReference>
<keyword evidence="1" id="KW-1133">Transmembrane helix</keyword>
<proteinExistence type="predicted"/>
<dbReference type="GO" id="GO:0004175">
    <property type="term" value="F:endopeptidase activity"/>
    <property type="evidence" value="ECO:0007669"/>
    <property type="project" value="UniProtKB-ARBA"/>
</dbReference>
<dbReference type="PANTHER" id="PTHR35797:SF1">
    <property type="entry name" value="PROTEASE"/>
    <property type="match status" value="1"/>
</dbReference>
<dbReference type="InterPro" id="IPR003675">
    <property type="entry name" value="Rce1/LyrA-like_dom"/>
</dbReference>